<dbReference type="PANTHER" id="PTHR21349">
    <property type="entry name" value="50S RIBOSOMAL PROTEIN L21"/>
    <property type="match status" value="1"/>
</dbReference>
<evidence type="ECO:0000256" key="5">
    <source>
        <dbReference type="RuleBase" id="RU000563"/>
    </source>
</evidence>
<keyword evidence="3 4" id="KW-0687">Ribonucleoprotein</keyword>
<dbReference type="GO" id="GO:0005840">
    <property type="term" value="C:ribosome"/>
    <property type="evidence" value="ECO:0007669"/>
    <property type="project" value="UniProtKB-KW"/>
</dbReference>
<keyword evidence="4" id="KW-0699">rRNA-binding</keyword>
<dbReference type="GeneID" id="31080385"/>
<sequence length="121" mass="14100">MNAYAVIETGGEQLRVEPGRFYDVRHFASLNPENLGPNSKILIYRVLMICDESTINIGHPWLKGAMIKGRILHSRLDNKITVYRMRSKKKTRRKLGHRQKLIRFVVDSICSDVKDLYKQKD</sequence>
<comment type="similarity">
    <text evidence="1 4 5">Belongs to the bacterial ribosomal protein bL21 family.</text>
</comment>
<evidence type="ECO:0000256" key="1">
    <source>
        <dbReference type="ARBA" id="ARBA00008563"/>
    </source>
</evidence>
<keyword evidence="6" id="KW-0150">Chloroplast</keyword>
<evidence type="ECO:0000256" key="4">
    <source>
        <dbReference type="HAMAP-Rule" id="MF_01363"/>
    </source>
</evidence>
<dbReference type="SMR" id="A0A3G1GJ11"/>
<comment type="subcellular location">
    <subcellularLocation>
        <location evidence="4">Plastid</location>
        <location evidence="4">Chloroplast</location>
    </subcellularLocation>
</comment>
<comment type="subunit">
    <text evidence="4 5">Part of the 50S ribosomal subunit.</text>
</comment>
<reference evidence="6" key="1">
    <citation type="journal article" date="2016" name="Appl Plant Sci">
        <title>Complete chloroplast genome of a valuable medicinal plant, Huperzia serrata (Lycopodiaceae), and comparison with its congener.</title>
        <authorList>
            <person name="Guo Z.Y."/>
            <person name="Zhang H.R."/>
            <person name="Shrestha N."/>
            <person name="Zhang X.C."/>
        </authorList>
    </citation>
    <scope>NUCLEOTIDE SEQUENCE</scope>
</reference>
<dbReference type="EMBL" id="KX426071">
    <property type="protein sequence ID" value="APF31918.1"/>
    <property type="molecule type" value="Genomic_DNA"/>
</dbReference>
<evidence type="ECO:0000313" key="6">
    <source>
        <dbReference type="EMBL" id="APF31918.1"/>
    </source>
</evidence>
<dbReference type="GO" id="GO:0009507">
    <property type="term" value="C:chloroplast"/>
    <property type="evidence" value="ECO:0007669"/>
    <property type="project" value="UniProtKB-SubCell"/>
</dbReference>
<keyword evidence="2 4" id="KW-0689">Ribosomal protein</keyword>
<accession>A0A3G1GJ11</accession>
<dbReference type="AlphaFoldDB" id="A0A3G1GJ11"/>
<keyword evidence="6" id="KW-0934">Plastid</keyword>
<dbReference type="GO" id="GO:0019843">
    <property type="term" value="F:rRNA binding"/>
    <property type="evidence" value="ECO:0007669"/>
    <property type="project" value="UniProtKB-UniRule"/>
</dbReference>
<reference evidence="6" key="2">
    <citation type="submission" date="2016-06" db="EMBL/GenBank/DDBJ databases">
        <authorList>
            <person name="Zhang H.-R."/>
        </authorList>
    </citation>
    <scope>NUCLEOTIDE SEQUENCE</scope>
</reference>
<evidence type="ECO:0000256" key="3">
    <source>
        <dbReference type="ARBA" id="ARBA00023274"/>
    </source>
</evidence>
<organism evidence="6">
    <name type="scientific">Huperzia serrata</name>
    <name type="common">Toothed club-moss</name>
    <name type="synonym">Lycopodium serratum</name>
    <dbReference type="NCBI Taxonomy" id="355589"/>
    <lineage>
        <taxon>Eukaryota</taxon>
        <taxon>Viridiplantae</taxon>
        <taxon>Streptophyta</taxon>
        <taxon>Embryophyta</taxon>
        <taxon>Tracheophyta</taxon>
        <taxon>Lycopodiopsida</taxon>
        <taxon>Lycopodiales</taxon>
        <taxon>Lycopodiaceae</taxon>
        <taxon>Huperzioideae</taxon>
        <taxon>Huperzia</taxon>
    </lineage>
</organism>
<dbReference type="NCBIfam" id="TIGR00061">
    <property type="entry name" value="L21"/>
    <property type="match status" value="1"/>
</dbReference>
<gene>
    <name evidence="4 6" type="primary">rpl21</name>
</gene>
<dbReference type="InterPro" id="IPR036164">
    <property type="entry name" value="bL21-like_sf"/>
</dbReference>
<name>A0A3G1GJ11_HUPSR</name>
<dbReference type="GO" id="GO:1990904">
    <property type="term" value="C:ribonucleoprotein complex"/>
    <property type="evidence" value="ECO:0007669"/>
    <property type="project" value="UniProtKB-KW"/>
</dbReference>
<protein>
    <recommendedName>
        <fullName evidence="4">Large ribosomal subunit protein bL21c</fullName>
    </recommendedName>
</protein>
<dbReference type="RefSeq" id="YP_009346651.1">
    <property type="nucleotide sequence ID" value="NC_033874.1"/>
</dbReference>
<evidence type="ECO:0000256" key="2">
    <source>
        <dbReference type="ARBA" id="ARBA00022980"/>
    </source>
</evidence>
<dbReference type="GO" id="GO:0003735">
    <property type="term" value="F:structural constituent of ribosome"/>
    <property type="evidence" value="ECO:0007669"/>
    <property type="project" value="InterPro"/>
</dbReference>
<geneLocation type="chloroplast" evidence="6"/>
<dbReference type="HAMAP" id="MF_01363">
    <property type="entry name" value="Ribosomal_bL21"/>
    <property type="match status" value="1"/>
</dbReference>
<dbReference type="GO" id="GO:0006412">
    <property type="term" value="P:translation"/>
    <property type="evidence" value="ECO:0007669"/>
    <property type="project" value="UniProtKB-UniRule"/>
</dbReference>
<dbReference type="InterPro" id="IPR028909">
    <property type="entry name" value="bL21-like"/>
</dbReference>
<proteinExistence type="inferred from homology"/>
<dbReference type="SUPFAM" id="SSF141091">
    <property type="entry name" value="L21p-like"/>
    <property type="match status" value="1"/>
</dbReference>
<dbReference type="Pfam" id="PF00829">
    <property type="entry name" value="Ribosomal_L21p"/>
    <property type="match status" value="1"/>
</dbReference>
<comment type="function">
    <text evidence="4 5">This protein binds to 23S rRNA.</text>
</comment>
<dbReference type="PANTHER" id="PTHR21349:SF0">
    <property type="entry name" value="LARGE RIBOSOMAL SUBUNIT PROTEIN BL21M"/>
    <property type="match status" value="1"/>
</dbReference>
<dbReference type="InterPro" id="IPR001787">
    <property type="entry name" value="Ribosomal_bL21"/>
</dbReference>
<keyword evidence="4" id="KW-0694">RNA-binding</keyword>